<dbReference type="InterPro" id="IPR015424">
    <property type="entry name" value="PyrdxlP-dep_Trfase"/>
</dbReference>
<evidence type="ECO:0000313" key="5">
    <source>
        <dbReference type="Proteomes" id="UP001331761"/>
    </source>
</evidence>
<sequence>MELVTDLLAHAHCHINKTLRSVDPLLLTSATVASTFALVQLWNMHRDDIGIKRRLLAQFFSLVKRIPWVEAKIELEIRKVKQSLHHTLHEHDGELPFLNRIPMNAVDANALIELVDKYSKLEGPRYLDGKVSGAVFNDEKDMEEMRVYVEVFKNFAWSNPLWPKLFPGVRKMEAEVVHMCCTLMHADAEGCGTMSTGGTTSILLACLSHRNRALKRGILFPEM</sequence>
<keyword evidence="3" id="KW-0456">Lyase</keyword>
<organism evidence="4 5">
    <name type="scientific">Trichostrongylus colubriformis</name>
    <name type="common">Black scour worm</name>
    <dbReference type="NCBI Taxonomy" id="6319"/>
    <lineage>
        <taxon>Eukaryota</taxon>
        <taxon>Metazoa</taxon>
        <taxon>Ecdysozoa</taxon>
        <taxon>Nematoda</taxon>
        <taxon>Chromadorea</taxon>
        <taxon>Rhabditida</taxon>
        <taxon>Rhabditina</taxon>
        <taxon>Rhabditomorpha</taxon>
        <taxon>Strongyloidea</taxon>
        <taxon>Trichostrongylidae</taxon>
        <taxon>Trichostrongylus</taxon>
    </lineage>
</organism>
<dbReference type="GO" id="GO:0008117">
    <property type="term" value="F:sphinganine-1-phosphate aldolase activity"/>
    <property type="evidence" value="ECO:0007669"/>
    <property type="project" value="TreeGrafter"/>
</dbReference>
<dbReference type="InterPro" id="IPR015422">
    <property type="entry name" value="PyrdxlP-dep_Trfase_small"/>
</dbReference>
<keyword evidence="5" id="KW-1185">Reference proteome</keyword>
<dbReference type="Proteomes" id="UP001331761">
    <property type="component" value="Unassembled WGS sequence"/>
</dbReference>
<keyword evidence="2" id="KW-0663">Pyridoxal phosphate</keyword>
<dbReference type="SUPFAM" id="SSF53383">
    <property type="entry name" value="PLP-dependent transferases"/>
    <property type="match status" value="1"/>
</dbReference>
<reference evidence="4 5" key="1">
    <citation type="submission" date="2019-10" db="EMBL/GenBank/DDBJ databases">
        <title>Assembly and Annotation for the nematode Trichostrongylus colubriformis.</title>
        <authorList>
            <person name="Martin J."/>
        </authorList>
    </citation>
    <scope>NUCLEOTIDE SEQUENCE [LARGE SCALE GENOMIC DNA]</scope>
    <source>
        <strain evidence="4">G859</strain>
        <tissue evidence="4">Whole worm</tissue>
    </source>
</reference>
<dbReference type="PANTHER" id="PTHR42735">
    <property type="match status" value="1"/>
</dbReference>
<dbReference type="PANTHER" id="PTHR42735:SF15">
    <property type="entry name" value="SPHINGOSINE PHOSPHATE LYASE"/>
    <property type="match status" value="1"/>
</dbReference>
<dbReference type="GO" id="GO:0030149">
    <property type="term" value="P:sphingolipid catabolic process"/>
    <property type="evidence" value="ECO:0007669"/>
    <property type="project" value="TreeGrafter"/>
</dbReference>
<dbReference type="InterPro" id="IPR050477">
    <property type="entry name" value="GrpII_AminoAcid_Decarb"/>
</dbReference>
<dbReference type="AlphaFoldDB" id="A0AAN8IIE7"/>
<accession>A0AAN8IIE7</accession>
<dbReference type="Gene3D" id="3.40.640.10">
    <property type="entry name" value="Type I PLP-dependent aspartate aminotransferase-like (Major domain)"/>
    <property type="match status" value="1"/>
</dbReference>
<gene>
    <name evidence="4" type="ORF">GCK32_002377</name>
</gene>
<name>A0AAN8IIE7_TRICO</name>
<dbReference type="EMBL" id="WIXE01017692">
    <property type="protein sequence ID" value="KAK5971523.1"/>
    <property type="molecule type" value="Genomic_DNA"/>
</dbReference>
<protein>
    <submittedName>
        <fullName evidence="4">Uncharacterized protein</fullName>
    </submittedName>
</protein>
<dbReference type="GO" id="GO:0005783">
    <property type="term" value="C:endoplasmic reticulum"/>
    <property type="evidence" value="ECO:0007669"/>
    <property type="project" value="TreeGrafter"/>
</dbReference>
<dbReference type="GO" id="GO:0016020">
    <property type="term" value="C:membrane"/>
    <property type="evidence" value="ECO:0007669"/>
    <property type="project" value="GOC"/>
</dbReference>
<dbReference type="Gene3D" id="3.90.1150.10">
    <property type="entry name" value="Aspartate Aminotransferase, domain 1"/>
    <property type="match status" value="1"/>
</dbReference>
<comment type="cofactor">
    <cofactor evidence="1">
        <name>pyridoxal 5'-phosphate</name>
        <dbReference type="ChEBI" id="CHEBI:597326"/>
    </cofactor>
</comment>
<evidence type="ECO:0000256" key="1">
    <source>
        <dbReference type="ARBA" id="ARBA00001933"/>
    </source>
</evidence>
<dbReference type="InterPro" id="IPR015421">
    <property type="entry name" value="PyrdxlP-dep_Trfase_major"/>
</dbReference>
<evidence type="ECO:0000256" key="3">
    <source>
        <dbReference type="ARBA" id="ARBA00023239"/>
    </source>
</evidence>
<comment type="caution">
    <text evidence="4">The sequence shown here is derived from an EMBL/GenBank/DDBJ whole genome shotgun (WGS) entry which is preliminary data.</text>
</comment>
<proteinExistence type="predicted"/>
<evidence type="ECO:0000256" key="2">
    <source>
        <dbReference type="ARBA" id="ARBA00022898"/>
    </source>
</evidence>
<evidence type="ECO:0000313" key="4">
    <source>
        <dbReference type="EMBL" id="KAK5971523.1"/>
    </source>
</evidence>